<dbReference type="Pfam" id="PF05569">
    <property type="entry name" value="Peptidase_M56"/>
    <property type="match status" value="1"/>
</dbReference>
<dbReference type="EMBL" id="QXTF01000001">
    <property type="protein sequence ID" value="RIX31955.1"/>
    <property type="molecule type" value="Genomic_DNA"/>
</dbReference>
<keyword evidence="5" id="KW-1185">Reference proteome</keyword>
<reference evidence="4 5" key="1">
    <citation type="submission" date="2018-09" db="EMBL/GenBank/DDBJ databases">
        <title>Sphingomonas sp. DAC4.</title>
        <authorList>
            <person name="Seo T."/>
        </authorList>
    </citation>
    <scope>NUCLEOTIDE SEQUENCE [LARGE SCALE GENOMIC DNA]</scope>
    <source>
        <strain evidence="4 5">DAC4</strain>
    </source>
</reference>
<dbReference type="AlphaFoldDB" id="A0A418Q1Y0"/>
<feature type="transmembrane region" description="Helical" evidence="2">
    <location>
        <begin position="190"/>
        <end position="212"/>
    </location>
</feature>
<dbReference type="InterPro" id="IPR052173">
    <property type="entry name" value="Beta-lactam_resp_regulator"/>
</dbReference>
<accession>A0A418Q1Y0</accession>
<feature type="domain" description="Peptidase M56" evidence="3">
    <location>
        <begin position="8"/>
        <end position="270"/>
    </location>
</feature>
<dbReference type="PANTHER" id="PTHR34978">
    <property type="entry name" value="POSSIBLE SENSOR-TRANSDUCER PROTEIN BLAR"/>
    <property type="match status" value="1"/>
</dbReference>
<gene>
    <name evidence="4" type="ORF">D3M59_02890</name>
</gene>
<sequence>MIDWALGTFLATSALIILVLLLREPVRQRFGARVAYALWLIPAARLLMPTITTTIERPVIETSPIQPFVPEVLAEPRLLAAVAAEPGLIEQLGGWTTIVLTVWFGVSLGLFLRGLWSFHRQRAVILDRSTERARIGSIRLVSSADVSGPLAFGIADRVIAVPVDFDQRFGEREQHLALAHEISHHRSGDLIANFFAFVLLCLQWFNPLAWVAHAAFRFDQEAACDARVLDKASADDRAAYGRAIAKAASGRALLFAAALDHRNTLKRRLHSMLTHPTAGRRLAGRLMVLVGVAVALPLTATRAVEYVDIAARTAPKALDSPVATVAPVAAAASVSAAAPVAPVAAVAAVEASRPLNIEDGTFMMDGKRRKFSELTPAEKAEVRRSIAEARQSLSRVQIDRAQIERDVREAIRGAQLDKAELRRDLARSRAEVARAMAEIDRNSTEIRRGGQDPEQIKATVRAAMRSVEAIDVERITREALASLDEKQIAAGIAAAEQGVRSAEAELDRIEALSQDD</sequence>
<organism evidence="4 5">
    <name type="scientific">Sphingomonas edaphi</name>
    <dbReference type="NCBI Taxonomy" id="2315689"/>
    <lineage>
        <taxon>Bacteria</taxon>
        <taxon>Pseudomonadati</taxon>
        <taxon>Pseudomonadota</taxon>
        <taxon>Alphaproteobacteria</taxon>
        <taxon>Sphingomonadales</taxon>
        <taxon>Sphingomonadaceae</taxon>
        <taxon>Sphingomonas</taxon>
    </lineage>
</organism>
<dbReference type="InterPro" id="IPR008756">
    <property type="entry name" value="Peptidase_M56"/>
</dbReference>
<name>A0A418Q1Y0_9SPHN</name>
<evidence type="ECO:0000256" key="2">
    <source>
        <dbReference type="SAM" id="Phobius"/>
    </source>
</evidence>
<evidence type="ECO:0000256" key="1">
    <source>
        <dbReference type="SAM" id="Coils"/>
    </source>
</evidence>
<evidence type="ECO:0000313" key="4">
    <source>
        <dbReference type="EMBL" id="RIX31955.1"/>
    </source>
</evidence>
<keyword evidence="2" id="KW-0812">Transmembrane</keyword>
<proteinExistence type="predicted"/>
<feature type="transmembrane region" description="Helical" evidence="2">
    <location>
        <begin position="34"/>
        <end position="55"/>
    </location>
</feature>
<keyword evidence="2" id="KW-1133">Transmembrane helix</keyword>
<comment type="caution">
    <text evidence="4">The sequence shown here is derived from an EMBL/GenBank/DDBJ whole genome shotgun (WGS) entry which is preliminary data.</text>
</comment>
<dbReference type="RefSeq" id="WP_119531422.1">
    <property type="nucleotide sequence ID" value="NZ_QXTF01000001.1"/>
</dbReference>
<dbReference type="CDD" id="cd07341">
    <property type="entry name" value="M56_BlaR1_MecR1_like"/>
    <property type="match status" value="1"/>
</dbReference>
<feature type="coiled-coil region" evidence="1">
    <location>
        <begin position="386"/>
        <end position="438"/>
    </location>
</feature>
<protein>
    <recommendedName>
        <fullName evidence="3">Peptidase M56 domain-containing protein</fullName>
    </recommendedName>
</protein>
<keyword evidence="2" id="KW-0472">Membrane</keyword>
<dbReference type="OrthoDB" id="1628901at2"/>
<keyword evidence="1" id="KW-0175">Coiled coil</keyword>
<feature type="transmembrane region" description="Helical" evidence="2">
    <location>
        <begin position="92"/>
        <end position="112"/>
    </location>
</feature>
<dbReference type="Proteomes" id="UP000285023">
    <property type="component" value="Unassembled WGS sequence"/>
</dbReference>
<feature type="transmembrane region" description="Helical" evidence="2">
    <location>
        <begin position="6"/>
        <end position="22"/>
    </location>
</feature>
<evidence type="ECO:0000259" key="3">
    <source>
        <dbReference type="Pfam" id="PF05569"/>
    </source>
</evidence>
<evidence type="ECO:0000313" key="5">
    <source>
        <dbReference type="Proteomes" id="UP000285023"/>
    </source>
</evidence>
<dbReference type="PANTHER" id="PTHR34978:SF3">
    <property type="entry name" value="SLR0241 PROTEIN"/>
    <property type="match status" value="1"/>
</dbReference>